<dbReference type="AlphaFoldDB" id="A0A9P5RBS0"/>
<dbReference type="CDD" id="cd23137">
    <property type="entry name" value="RING-HC_TRY3-like"/>
    <property type="match status" value="1"/>
</dbReference>
<dbReference type="InterPro" id="IPR013083">
    <property type="entry name" value="Znf_RING/FYVE/PHD"/>
</dbReference>
<keyword evidence="1" id="KW-0479">Metal-binding</keyword>
<dbReference type="InterPro" id="IPR001841">
    <property type="entry name" value="Znf_RING"/>
</dbReference>
<dbReference type="PROSITE" id="PS51382">
    <property type="entry name" value="SPX"/>
    <property type="match status" value="1"/>
</dbReference>
<sequence length="650" mass="72164">MKFGKALETNAEAMPESWRPYLIQYKALKKKINAIVKELDDRGLPSPIIKNLLSQTLSGDMQRLEYSFDEDKKHLKTQIKVVLDDFTLGTEDGLPFGPMPPIQEDQLSKLFAHELAFLNSSASSSSSDLHEQLAQDQHNGSEHDSEDQQEADQEGKPNIDLEDLLDDATLSETSDETSVGDEDRSSNAGEKELLEFNSSPSSPLTPSSPTFSHGTSTPPAQSTDDNNNDQALSKDHSSSSSPFTSAVTHGPSSGTVSFNKLTPHSHIHTPSPLSQPPLQPQPDQEQNQNFSLTSGAAASPTSSSSPSSSSPSSSSPLEPFATLITPGAAAGNADKAGSSKILTTEEDGKRVLVIELTADTAFFDQLGEEVSQLSKLQQANKLEFESKVNDLSKILTVVSSPHNKDMYTWREILKIYLDAQVFVGGQETDRSTRSSEKAQTQLQWFLKEMDRSKLTQKFKQSKSKIAFNTFFQLNSELITMKQFKELNQMAMTKILKKHDKRTNLSASLGFPKHLQNEPFYSDNISKSLTYTIGNQLVSIIPQPDDYACPICMSVAWKPIRLKCKHVFCVRCLIKAQRKRMVHCPVCRQTNSVFEADASNLDVSMMNFLKLYFPKEIKEKRKESSKEQAVEEMEALTGRRFTDNPDACLVM</sequence>
<keyword evidence="9" id="KW-1185">Reference proteome</keyword>
<dbReference type="Gene3D" id="3.30.40.10">
    <property type="entry name" value="Zinc/RING finger domain, C3HC4 (zinc finger)"/>
    <property type="match status" value="1"/>
</dbReference>
<feature type="domain" description="RING-type" evidence="6">
    <location>
        <begin position="548"/>
        <end position="587"/>
    </location>
</feature>
<feature type="domain" description="SPX" evidence="7">
    <location>
        <begin position="1"/>
        <end position="512"/>
    </location>
</feature>
<comment type="caution">
    <text evidence="8">The sequence shown here is derived from an EMBL/GenBank/DDBJ whole genome shotgun (WGS) entry which is preliminary data.</text>
</comment>
<dbReference type="OrthoDB" id="5588846at2759"/>
<dbReference type="SMART" id="SM00184">
    <property type="entry name" value="RING"/>
    <property type="match status" value="1"/>
</dbReference>
<dbReference type="EMBL" id="JAAAUQ010002154">
    <property type="protein sequence ID" value="KAF9127088.1"/>
    <property type="molecule type" value="Genomic_DNA"/>
</dbReference>
<evidence type="ECO:0000256" key="1">
    <source>
        <dbReference type="ARBA" id="ARBA00022723"/>
    </source>
</evidence>
<keyword evidence="2 4" id="KW-0863">Zinc-finger</keyword>
<evidence type="ECO:0000313" key="9">
    <source>
        <dbReference type="Proteomes" id="UP000748756"/>
    </source>
</evidence>
<accession>A0A9P5RBS0</accession>
<dbReference type="PROSITE" id="PS00518">
    <property type="entry name" value="ZF_RING_1"/>
    <property type="match status" value="1"/>
</dbReference>
<evidence type="ECO:0000256" key="3">
    <source>
        <dbReference type="ARBA" id="ARBA00022833"/>
    </source>
</evidence>
<dbReference type="InterPro" id="IPR004331">
    <property type="entry name" value="SPX_dom"/>
</dbReference>
<feature type="compositionally biased region" description="Low complexity" evidence="5">
    <location>
        <begin position="299"/>
        <end position="316"/>
    </location>
</feature>
<evidence type="ECO:0008006" key="10">
    <source>
        <dbReference type="Google" id="ProtNLM"/>
    </source>
</evidence>
<evidence type="ECO:0000313" key="8">
    <source>
        <dbReference type="EMBL" id="KAF9127088.1"/>
    </source>
</evidence>
<dbReference type="SUPFAM" id="SSF57850">
    <property type="entry name" value="RING/U-box"/>
    <property type="match status" value="1"/>
</dbReference>
<keyword evidence="3" id="KW-0862">Zinc</keyword>
<dbReference type="Pfam" id="PF00097">
    <property type="entry name" value="zf-C3HC4"/>
    <property type="match status" value="1"/>
</dbReference>
<evidence type="ECO:0000256" key="4">
    <source>
        <dbReference type="PROSITE-ProRule" id="PRU00175"/>
    </source>
</evidence>
<organism evidence="8 9">
    <name type="scientific">Linnemannia schmuckeri</name>
    <dbReference type="NCBI Taxonomy" id="64567"/>
    <lineage>
        <taxon>Eukaryota</taxon>
        <taxon>Fungi</taxon>
        <taxon>Fungi incertae sedis</taxon>
        <taxon>Mucoromycota</taxon>
        <taxon>Mortierellomycotina</taxon>
        <taxon>Mortierellomycetes</taxon>
        <taxon>Mortierellales</taxon>
        <taxon>Mortierellaceae</taxon>
        <taxon>Linnemannia</taxon>
    </lineage>
</organism>
<dbReference type="PROSITE" id="PS50089">
    <property type="entry name" value="ZF_RING_2"/>
    <property type="match status" value="1"/>
</dbReference>
<feature type="compositionally biased region" description="Polar residues" evidence="5">
    <location>
        <begin position="242"/>
        <end position="262"/>
    </location>
</feature>
<feature type="compositionally biased region" description="Low complexity" evidence="5">
    <location>
        <begin position="198"/>
        <end position="212"/>
    </location>
</feature>
<feature type="region of interest" description="Disordered" evidence="5">
    <location>
        <begin position="122"/>
        <end position="159"/>
    </location>
</feature>
<gene>
    <name evidence="8" type="ORF">BG015_004601</name>
</gene>
<evidence type="ECO:0000256" key="5">
    <source>
        <dbReference type="SAM" id="MobiDB-lite"/>
    </source>
</evidence>
<name>A0A9P5RBS0_9FUNG</name>
<dbReference type="PANTHER" id="PTHR23327:SF51">
    <property type="entry name" value="TRANSCRIPTIONAL REGULATOR OF YEAST FORM ADHERENCE 3"/>
    <property type="match status" value="1"/>
</dbReference>
<proteinExistence type="predicted"/>
<protein>
    <recommendedName>
        <fullName evidence="10">SPX domain-containing protein</fullName>
    </recommendedName>
</protein>
<feature type="compositionally biased region" description="Basic and acidic residues" evidence="5">
    <location>
        <begin position="128"/>
        <end position="143"/>
    </location>
</feature>
<dbReference type="InterPro" id="IPR018957">
    <property type="entry name" value="Znf_C3HC4_RING-type"/>
</dbReference>
<evidence type="ECO:0000256" key="2">
    <source>
        <dbReference type="ARBA" id="ARBA00022771"/>
    </source>
</evidence>
<dbReference type="Pfam" id="PF03105">
    <property type="entry name" value="SPX"/>
    <property type="match status" value="1"/>
</dbReference>
<dbReference type="PANTHER" id="PTHR23327">
    <property type="entry name" value="RING FINGER PROTEIN 127"/>
    <property type="match status" value="1"/>
</dbReference>
<evidence type="ECO:0000259" key="7">
    <source>
        <dbReference type="PROSITE" id="PS51382"/>
    </source>
</evidence>
<dbReference type="InterPro" id="IPR017907">
    <property type="entry name" value="Znf_RING_CS"/>
</dbReference>
<dbReference type="GO" id="GO:0008270">
    <property type="term" value="F:zinc ion binding"/>
    <property type="evidence" value="ECO:0007669"/>
    <property type="project" value="UniProtKB-KW"/>
</dbReference>
<reference evidence="8" key="1">
    <citation type="journal article" date="2020" name="Fungal Divers.">
        <title>Resolving the Mortierellaceae phylogeny through synthesis of multi-gene phylogenetics and phylogenomics.</title>
        <authorList>
            <person name="Vandepol N."/>
            <person name="Liber J."/>
            <person name="Desiro A."/>
            <person name="Na H."/>
            <person name="Kennedy M."/>
            <person name="Barry K."/>
            <person name="Grigoriev I.V."/>
            <person name="Miller A.N."/>
            <person name="O'Donnell K."/>
            <person name="Stajich J.E."/>
            <person name="Bonito G."/>
        </authorList>
    </citation>
    <scope>NUCLEOTIDE SEQUENCE</scope>
    <source>
        <strain evidence="8">NRRL 6426</strain>
    </source>
</reference>
<feature type="region of interest" description="Disordered" evidence="5">
    <location>
        <begin position="195"/>
        <end position="320"/>
    </location>
</feature>
<evidence type="ECO:0000259" key="6">
    <source>
        <dbReference type="PROSITE" id="PS50089"/>
    </source>
</evidence>
<feature type="compositionally biased region" description="Polar residues" evidence="5">
    <location>
        <begin position="213"/>
        <end position="231"/>
    </location>
</feature>
<dbReference type="Proteomes" id="UP000748756">
    <property type="component" value="Unassembled WGS sequence"/>
</dbReference>